<feature type="region of interest" description="Disordered" evidence="1">
    <location>
        <begin position="34"/>
        <end position="118"/>
    </location>
</feature>
<dbReference type="Proteomes" id="UP001430953">
    <property type="component" value="Unassembled WGS sequence"/>
</dbReference>
<dbReference type="EMBL" id="JADYXP020000003">
    <property type="protein sequence ID" value="KAL0129174.1"/>
    <property type="molecule type" value="Genomic_DNA"/>
</dbReference>
<comment type="caution">
    <text evidence="2">The sequence shown here is derived from an EMBL/GenBank/DDBJ whole genome shotgun (WGS) entry which is preliminary data.</text>
</comment>
<proteinExistence type="predicted"/>
<evidence type="ECO:0000256" key="1">
    <source>
        <dbReference type="SAM" id="MobiDB-lite"/>
    </source>
</evidence>
<name>A0AAW2GPK8_9HYME</name>
<feature type="compositionally biased region" description="Basic residues" evidence="1">
    <location>
        <begin position="81"/>
        <end position="101"/>
    </location>
</feature>
<evidence type="ECO:0000313" key="2">
    <source>
        <dbReference type="EMBL" id="KAL0129174.1"/>
    </source>
</evidence>
<sequence length="118" mass="13542">MCSAMITFANVRYRLSSTPMLVQWNIHASEYSTSARQADNTPAAAAVTRSPGYGTVMSKNYPELEDNDEDTRQDIVEMKRERTRKKIQRRRGPLHERKTRRQLRDPRALNYPGLSATG</sequence>
<evidence type="ECO:0000313" key="3">
    <source>
        <dbReference type="Proteomes" id="UP001430953"/>
    </source>
</evidence>
<keyword evidence="3" id="KW-1185">Reference proteome</keyword>
<dbReference type="AlphaFoldDB" id="A0AAW2GPK8"/>
<accession>A0AAW2GPK8</accession>
<organism evidence="2 3">
    <name type="scientific">Cardiocondyla obscurior</name>
    <dbReference type="NCBI Taxonomy" id="286306"/>
    <lineage>
        <taxon>Eukaryota</taxon>
        <taxon>Metazoa</taxon>
        <taxon>Ecdysozoa</taxon>
        <taxon>Arthropoda</taxon>
        <taxon>Hexapoda</taxon>
        <taxon>Insecta</taxon>
        <taxon>Pterygota</taxon>
        <taxon>Neoptera</taxon>
        <taxon>Endopterygota</taxon>
        <taxon>Hymenoptera</taxon>
        <taxon>Apocrita</taxon>
        <taxon>Aculeata</taxon>
        <taxon>Formicoidea</taxon>
        <taxon>Formicidae</taxon>
        <taxon>Myrmicinae</taxon>
        <taxon>Cardiocondyla</taxon>
    </lineage>
</organism>
<protein>
    <submittedName>
        <fullName evidence="2">Uncharacterized protein</fullName>
    </submittedName>
</protein>
<gene>
    <name evidence="2" type="ORF">PUN28_004102</name>
</gene>
<feature type="compositionally biased region" description="Basic and acidic residues" evidence="1">
    <location>
        <begin position="70"/>
        <end position="80"/>
    </location>
</feature>
<reference evidence="2 3" key="1">
    <citation type="submission" date="2023-03" db="EMBL/GenBank/DDBJ databases">
        <title>High recombination rates correlate with genetic variation in Cardiocondyla obscurior ants.</title>
        <authorList>
            <person name="Errbii M."/>
        </authorList>
    </citation>
    <scope>NUCLEOTIDE SEQUENCE [LARGE SCALE GENOMIC DNA]</scope>
    <source>
        <strain evidence="2">Alpha-2009</strain>
        <tissue evidence="2">Whole body</tissue>
    </source>
</reference>